<dbReference type="PROSITE" id="PS51123">
    <property type="entry name" value="OMPA_2"/>
    <property type="match status" value="1"/>
</dbReference>
<dbReference type="RefSeq" id="WP_255042294.1">
    <property type="nucleotide sequence ID" value="NZ_JANEYT010000018.1"/>
</dbReference>
<keyword evidence="3" id="KW-0998">Cell outer membrane</keyword>
<dbReference type="Proteomes" id="UP001524460">
    <property type="component" value="Unassembled WGS sequence"/>
</dbReference>
<name>A0ABT1N103_9GAMM</name>
<comment type="subcellular location">
    <subcellularLocation>
        <location evidence="1">Cell outer membrane</location>
    </subcellularLocation>
</comment>
<proteinExistence type="predicted"/>
<dbReference type="Gene3D" id="3.30.1330.60">
    <property type="entry name" value="OmpA-like domain"/>
    <property type="match status" value="1"/>
</dbReference>
<dbReference type="EMBL" id="JANEYT010000018">
    <property type="protein sequence ID" value="MCQ1058411.1"/>
    <property type="molecule type" value="Genomic_DNA"/>
</dbReference>
<keyword evidence="8" id="KW-1185">Reference proteome</keyword>
<keyword evidence="2 4" id="KW-0472">Membrane</keyword>
<feature type="domain" description="OmpA-like" evidence="6">
    <location>
        <begin position="115"/>
        <end position="224"/>
    </location>
</feature>
<evidence type="ECO:0000259" key="6">
    <source>
        <dbReference type="PROSITE" id="PS51123"/>
    </source>
</evidence>
<organism evidence="7 8">
    <name type="scientific">Photobacterium pectinilyticum</name>
    <dbReference type="NCBI Taxonomy" id="2906793"/>
    <lineage>
        <taxon>Bacteria</taxon>
        <taxon>Pseudomonadati</taxon>
        <taxon>Pseudomonadota</taxon>
        <taxon>Gammaproteobacteria</taxon>
        <taxon>Vibrionales</taxon>
        <taxon>Vibrionaceae</taxon>
        <taxon>Photobacterium</taxon>
    </lineage>
</organism>
<dbReference type="PANTHER" id="PTHR30329">
    <property type="entry name" value="STATOR ELEMENT OF FLAGELLAR MOTOR COMPLEX"/>
    <property type="match status" value="1"/>
</dbReference>
<evidence type="ECO:0000313" key="7">
    <source>
        <dbReference type="EMBL" id="MCQ1058411.1"/>
    </source>
</evidence>
<dbReference type="InterPro" id="IPR050330">
    <property type="entry name" value="Bact_OuterMem_StrucFunc"/>
</dbReference>
<feature type="signal peptide" evidence="5">
    <location>
        <begin position="1"/>
        <end position="29"/>
    </location>
</feature>
<dbReference type="InterPro" id="IPR036737">
    <property type="entry name" value="OmpA-like_sf"/>
</dbReference>
<evidence type="ECO:0000313" key="8">
    <source>
        <dbReference type="Proteomes" id="UP001524460"/>
    </source>
</evidence>
<gene>
    <name evidence="7" type="ORF">NHN17_10105</name>
</gene>
<reference evidence="7 8" key="1">
    <citation type="submission" date="2022-07" db="EMBL/GenBank/DDBJ databases">
        <title>Photobacterium pectinilyticum sp. nov., a marine bacterium isolated from surface seawater of Qingdao offshore.</title>
        <authorList>
            <person name="Wang X."/>
        </authorList>
    </citation>
    <scope>NUCLEOTIDE SEQUENCE [LARGE SCALE GENOMIC DNA]</scope>
    <source>
        <strain evidence="7 8">ZSDE20</strain>
    </source>
</reference>
<sequence>MDEITVKTKFLLMVAALSLAGCASNPVNDCDEYSTSPTHRVSGSQSGDPTMYEGYVDNSVYGCKTSSGKCSEVYVGYGHPAIDPRFETLYERYGNLTTLYVNQNAWTDSDGYKNERITQSNLVDTIYFEHDSSMLSSKARHDLVQHVRYLLANPKVRVELVGQASLPGTKEYNQRLSLRRAKVVRDFMVFEGADPARISTRGIGESQSVSDSLYRVVRINYFGA</sequence>
<feature type="chain" id="PRO_5047529423" evidence="5">
    <location>
        <begin position="30"/>
        <end position="224"/>
    </location>
</feature>
<dbReference type="PROSITE" id="PS51257">
    <property type="entry name" value="PROKAR_LIPOPROTEIN"/>
    <property type="match status" value="1"/>
</dbReference>
<dbReference type="Pfam" id="PF00691">
    <property type="entry name" value="OmpA"/>
    <property type="match status" value="1"/>
</dbReference>
<dbReference type="InterPro" id="IPR006664">
    <property type="entry name" value="OMP_bac"/>
</dbReference>
<keyword evidence="5" id="KW-0732">Signal</keyword>
<dbReference type="SUPFAM" id="SSF103088">
    <property type="entry name" value="OmpA-like"/>
    <property type="match status" value="1"/>
</dbReference>
<dbReference type="InterPro" id="IPR006665">
    <property type="entry name" value="OmpA-like"/>
</dbReference>
<accession>A0ABT1N103</accession>
<protein>
    <submittedName>
        <fullName evidence="7">OmpA family protein</fullName>
    </submittedName>
</protein>
<evidence type="ECO:0000256" key="2">
    <source>
        <dbReference type="ARBA" id="ARBA00023136"/>
    </source>
</evidence>
<comment type="caution">
    <text evidence="7">The sequence shown here is derived from an EMBL/GenBank/DDBJ whole genome shotgun (WGS) entry which is preliminary data.</text>
</comment>
<evidence type="ECO:0000256" key="3">
    <source>
        <dbReference type="ARBA" id="ARBA00023237"/>
    </source>
</evidence>
<dbReference type="PRINTS" id="PR01021">
    <property type="entry name" value="OMPADOMAIN"/>
</dbReference>
<evidence type="ECO:0000256" key="1">
    <source>
        <dbReference type="ARBA" id="ARBA00004442"/>
    </source>
</evidence>
<dbReference type="CDD" id="cd07185">
    <property type="entry name" value="OmpA_C-like"/>
    <property type="match status" value="1"/>
</dbReference>
<dbReference type="PANTHER" id="PTHR30329:SF21">
    <property type="entry name" value="LIPOPROTEIN YIAD-RELATED"/>
    <property type="match status" value="1"/>
</dbReference>
<evidence type="ECO:0000256" key="5">
    <source>
        <dbReference type="SAM" id="SignalP"/>
    </source>
</evidence>
<evidence type="ECO:0000256" key="4">
    <source>
        <dbReference type="PROSITE-ProRule" id="PRU00473"/>
    </source>
</evidence>